<dbReference type="EMBL" id="HACG01039741">
    <property type="protein sequence ID" value="CEK86606.1"/>
    <property type="molecule type" value="Transcribed_RNA"/>
</dbReference>
<name>A0A0B7B2U4_9EUPU</name>
<evidence type="ECO:0000313" key="1">
    <source>
        <dbReference type="EMBL" id="CEK86606.1"/>
    </source>
</evidence>
<protein>
    <submittedName>
        <fullName evidence="1">Uncharacterized protein</fullName>
    </submittedName>
</protein>
<feature type="non-terminal residue" evidence="1">
    <location>
        <position position="1"/>
    </location>
</feature>
<proteinExistence type="predicted"/>
<accession>A0A0B7B2U4</accession>
<organism evidence="1">
    <name type="scientific">Arion vulgaris</name>
    <dbReference type="NCBI Taxonomy" id="1028688"/>
    <lineage>
        <taxon>Eukaryota</taxon>
        <taxon>Metazoa</taxon>
        <taxon>Spiralia</taxon>
        <taxon>Lophotrochozoa</taxon>
        <taxon>Mollusca</taxon>
        <taxon>Gastropoda</taxon>
        <taxon>Heterobranchia</taxon>
        <taxon>Euthyneura</taxon>
        <taxon>Panpulmonata</taxon>
        <taxon>Eupulmonata</taxon>
        <taxon>Stylommatophora</taxon>
        <taxon>Helicina</taxon>
        <taxon>Arionoidea</taxon>
        <taxon>Arionidae</taxon>
        <taxon>Arion</taxon>
    </lineage>
</organism>
<sequence length="132" mass="15181">KIKELTLYSPIFLVSKRVAYISLSSWLCLYHTMFFNRYLGRTISQGRSKSADEIRSGCPVEIAAEASVQRVEEKIRGDRRVAIDSIASAIGCSHGSAYSIMHDRLKFKKVFSRWVPRQLKEEHKRNRFGLSL</sequence>
<dbReference type="AlphaFoldDB" id="A0A0B7B2U4"/>
<feature type="non-terminal residue" evidence="1">
    <location>
        <position position="132"/>
    </location>
</feature>
<dbReference type="PANTHER" id="PTHR46060">
    <property type="entry name" value="MARINER MOS1 TRANSPOSASE-LIKE PROTEIN"/>
    <property type="match status" value="1"/>
</dbReference>
<reference evidence="1" key="1">
    <citation type="submission" date="2014-12" db="EMBL/GenBank/DDBJ databases">
        <title>Insight into the proteome of Arion vulgaris.</title>
        <authorList>
            <person name="Aradska J."/>
            <person name="Bulat T."/>
            <person name="Smidak R."/>
            <person name="Sarate P."/>
            <person name="Gangsoo J."/>
            <person name="Sialana F."/>
            <person name="Bilban M."/>
            <person name="Lubec G."/>
        </authorList>
    </citation>
    <scope>NUCLEOTIDE SEQUENCE</scope>
    <source>
        <tissue evidence="1">Skin</tissue>
    </source>
</reference>
<dbReference type="PANTHER" id="PTHR46060:SF1">
    <property type="entry name" value="MARINER MOS1 TRANSPOSASE-LIKE PROTEIN"/>
    <property type="match status" value="1"/>
</dbReference>
<gene>
    <name evidence="1" type="primary">ORF154684</name>
</gene>
<dbReference type="InterPro" id="IPR052709">
    <property type="entry name" value="Transposase-MT_Hybrid"/>
</dbReference>